<evidence type="ECO:0000256" key="2">
    <source>
        <dbReference type="SAM" id="Phobius"/>
    </source>
</evidence>
<dbReference type="PANTHER" id="PTHR42077">
    <property type="entry name" value="YALI0F30239P"/>
    <property type="match status" value="1"/>
</dbReference>
<feature type="compositionally biased region" description="Low complexity" evidence="1">
    <location>
        <begin position="103"/>
        <end position="122"/>
    </location>
</feature>
<name>N1PJA9_DOTSN</name>
<keyword evidence="4" id="KW-1185">Reference proteome</keyword>
<sequence length="148" mass="15805">MAKLANLLPLVILFLVVAVGGFIGYSIYIWSNELQERGKKKMEKKNMAFTKEGGLRVGVKDVRDEKYADKTQNILVNVWNNAELPNYKSSLGWNSTQAKPGAGTPISGTSSSQPSGPRSSTGNASGAHVASGEQRRNPPGASTPGGWN</sequence>
<dbReference type="eggNOG" id="ENOG502SSTB">
    <property type="taxonomic scope" value="Eukaryota"/>
</dbReference>
<dbReference type="HOGENOM" id="CLU_150197_0_0_1"/>
<evidence type="ECO:0000256" key="1">
    <source>
        <dbReference type="SAM" id="MobiDB-lite"/>
    </source>
</evidence>
<dbReference type="EMBL" id="KB446541">
    <property type="protein sequence ID" value="EME42663.1"/>
    <property type="molecule type" value="Genomic_DNA"/>
</dbReference>
<keyword evidence="2" id="KW-0812">Transmembrane</keyword>
<evidence type="ECO:0000313" key="4">
    <source>
        <dbReference type="Proteomes" id="UP000016933"/>
    </source>
</evidence>
<dbReference type="AlphaFoldDB" id="N1PJA9"/>
<dbReference type="OMA" id="GWVGYQI"/>
<proteinExistence type="predicted"/>
<dbReference type="PANTHER" id="PTHR42077:SF1">
    <property type="entry name" value="YALI0F30239P"/>
    <property type="match status" value="1"/>
</dbReference>
<organism evidence="3 4">
    <name type="scientific">Dothistroma septosporum (strain NZE10 / CBS 128990)</name>
    <name type="common">Red band needle blight fungus</name>
    <name type="synonym">Mycosphaerella pini</name>
    <dbReference type="NCBI Taxonomy" id="675120"/>
    <lineage>
        <taxon>Eukaryota</taxon>
        <taxon>Fungi</taxon>
        <taxon>Dikarya</taxon>
        <taxon>Ascomycota</taxon>
        <taxon>Pezizomycotina</taxon>
        <taxon>Dothideomycetes</taxon>
        <taxon>Dothideomycetidae</taxon>
        <taxon>Mycosphaerellales</taxon>
        <taxon>Mycosphaerellaceae</taxon>
        <taxon>Dothistroma</taxon>
    </lineage>
</organism>
<dbReference type="OrthoDB" id="4083871at2759"/>
<feature type="transmembrane region" description="Helical" evidence="2">
    <location>
        <begin position="6"/>
        <end position="30"/>
    </location>
</feature>
<reference evidence="3 4" key="2">
    <citation type="journal article" date="2012" name="PLoS Pathog.">
        <title>Diverse lifestyles and strategies of plant pathogenesis encoded in the genomes of eighteen Dothideomycetes fungi.</title>
        <authorList>
            <person name="Ohm R.A."/>
            <person name="Feau N."/>
            <person name="Henrissat B."/>
            <person name="Schoch C.L."/>
            <person name="Horwitz B.A."/>
            <person name="Barry K.W."/>
            <person name="Condon B.J."/>
            <person name="Copeland A.C."/>
            <person name="Dhillon B."/>
            <person name="Glaser F."/>
            <person name="Hesse C.N."/>
            <person name="Kosti I."/>
            <person name="LaButti K."/>
            <person name="Lindquist E.A."/>
            <person name="Lucas S."/>
            <person name="Salamov A.A."/>
            <person name="Bradshaw R.E."/>
            <person name="Ciuffetti L."/>
            <person name="Hamelin R.C."/>
            <person name="Kema G.H.J."/>
            <person name="Lawrence C."/>
            <person name="Scott J.A."/>
            <person name="Spatafora J.W."/>
            <person name="Turgeon B.G."/>
            <person name="de Wit P.J.G.M."/>
            <person name="Zhong S."/>
            <person name="Goodwin S.B."/>
            <person name="Grigoriev I.V."/>
        </authorList>
    </citation>
    <scope>NUCLEOTIDE SEQUENCE [LARGE SCALE GENOMIC DNA]</scope>
    <source>
        <strain evidence="4">NZE10 / CBS 128990</strain>
    </source>
</reference>
<protein>
    <submittedName>
        <fullName evidence="3">Uncharacterized protein</fullName>
    </submittedName>
</protein>
<gene>
    <name evidence="3" type="ORF">DOTSEDRAFT_73479</name>
</gene>
<evidence type="ECO:0000313" key="3">
    <source>
        <dbReference type="EMBL" id="EME42663.1"/>
    </source>
</evidence>
<keyword evidence="2" id="KW-0472">Membrane</keyword>
<dbReference type="Proteomes" id="UP000016933">
    <property type="component" value="Unassembled WGS sequence"/>
</dbReference>
<feature type="region of interest" description="Disordered" evidence="1">
    <location>
        <begin position="90"/>
        <end position="148"/>
    </location>
</feature>
<keyword evidence="2" id="KW-1133">Transmembrane helix</keyword>
<reference evidence="4" key="1">
    <citation type="journal article" date="2012" name="PLoS Genet.">
        <title>The genomes of the fungal plant pathogens Cladosporium fulvum and Dothistroma septosporum reveal adaptation to different hosts and lifestyles but also signatures of common ancestry.</title>
        <authorList>
            <person name="de Wit P.J.G.M."/>
            <person name="van der Burgt A."/>
            <person name="Oekmen B."/>
            <person name="Stergiopoulos I."/>
            <person name="Abd-Elsalam K.A."/>
            <person name="Aerts A.L."/>
            <person name="Bahkali A.H."/>
            <person name="Beenen H.G."/>
            <person name="Chettri P."/>
            <person name="Cox M.P."/>
            <person name="Datema E."/>
            <person name="de Vries R.P."/>
            <person name="Dhillon B."/>
            <person name="Ganley A.R."/>
            <person name="Griffiths S.A."/>
            <person name="Guo Y."/>
            <person name="Hamelin R.C."/>
            <person name="Henrissat B."/>
            <person name="Kabir M.S."/>
            <person name="Jashni M.K."/>
            <person name="Kema G."/>
            <person name="Klaubauf S."/>
            <person name="Lapidus A."/>
            <person name="Levasseur A."/>
            <person name="Lindquist E."/>
            <person name="Mehrabi R."/>
            <person name="Ohm R.A."/>
            <person name="Owen T.J."/>
            <person name="Salamov A."/>
            <person name="Schwelm A."/>
            <person name="Schijlen E."/>
            <person name="Sun H."/>
            <person name="van den Burg H.A."/>
            <person name="van Ham R.C.H.J."/>
            <person name="Zhang S."/>
            <person name="Goodwin S.B."/>
            <person name="Grigoriev I.V."/>
            <person name="Collemare J."/>
            <person name="Bradshaw R.E."/>
        </authorList>
    </citation>
    <scope>NUCLEOTIDE SEQUENCE [LARGE SCALE GENOMIC DNA]</scope>
    <source>
        <strain evidence="4">NZE10 / CBS 128990</strain>
    </source>
</reference>
<accession>N1PJA9</accession>